<protein>
    <submittedName>
        <fullName evidence="1">SURF1-like protein</fullName>
    </submittedName>
</protein>
<dbReference type="WBParaSite" id="MCU_002098-RA">
    <property type="protein sequence ID" value="MCU_002098-RA"/>
    <property type="gene ID" value="MCU_002098"/>
</dbReference>
<evidence type="ECO:0000313" key="1">
    <source>
        <dbReference type="WBParaSite" id="MCU_002098-RA"/>
    </source>
</evidence>
<accession>A0A5K3ER74</accession>
<proteinExistence type="predicted"/>
<organism evidence="1">
    <name type="scientific">Mesocestoides corti</name>
    <name type="common">Flatworm</name>
    <dbReference type="NCBI Taxonomy" id="53468"/>
    <lineage>
        <taxon>Eukaryota</taxon>
        <taxon>Metazoa</taxon>
        <taxon>Spiralia</taxon>
        <taxon>Lophotrochozoa</taxon>
        <taxon>Platyhelminthes</taxon>
        <taxon>Cestoda</taxon>
        <taxon>Eucestoda</taxon>
        <taxon>Cyclophyllidea</taxon>
        <taxon>Mesocestoididae</taxon>
        <taxon>Mesocestoides</taxon>
    </lineage>
</organism>
<reference evidence="1" key="1">
    <citation type="submission" date="2019-11" db="UniProtKB">
        <authorList>
            <consortium name="WormBaseParasite"/>
        </authorList>
    </citation>
    <scope>IDENTIFICATION</scope>
</reference>
<dbReference type="AlphaFoldDB" id="A0A5K3ER74"/>
<name>A0A5K3ER74_MESCO</name>
<sequence>HEQCSEQNQKLRTASLLRWWHARKIISQPEKDTTEEQYVMSGVSSVADSDGRRLTCSSGLWSVNKACSVAPVFFILGLVYSTQKTRVQGIWLDEPA</sequence>